<dbReference type="WBParaSite" id="sdigi.contig15.g1474.t1">
    <property type="protein sequence ID" value="sdigi.contig15.g1474.t1"/>
    <property type="gene ID" value="sdigi.contig15.g1474"/>
</dbReference>
<feature type="compositionally biased region" description="Low complexity" evidence="1">
    <location>
        <begin position="11"/>
        <end position="24"/>
    </location>
</feature>
<keyword evidence="2" id="KW-1185">Reference proteome</keyword>
<evidence type="ECO:0000313" key="3">
    <source>
        <dbReference type="WBParaSite" id="sdigi.contig15.g1474.t1"/>
    </source>
</evidence>
<dbReference type="AlphaFoldDB" id="A0A915PMY0"/>
<dbReference type="Proteomes" id="UP000887581">
    <property type="component" value="Unplaced"/>
</dbReference>
<feature type="region of interest" description="Disordered" evidence="1">
    <location>
        <begin position="440"/>
        <end position="461"/>
    </location>
</feature>
<accession>A0A915PMY0</accession>
<proteinExistence type="predicted"/>
<feature type="compositionally biased region" description="Polar residues" evidence="1">
    <location>
        <begin position="1"/>
        <end position="10"/>
    </location>
</feature>
<feature type="region of interest" description="Disordered" evidence="1">
    <location>
        <begin position="107"/>
        <end position="192"/>
    </location>
</feature>
<feature type="region of interest" description="Disordered" evidence="1">
    <location>
        <begin position="55"/>
        <end position="76"/>
    </location>
</feature>
<sequence length="531" mass="57629">MMFTVTGTTFPSSSSAPSTSSSTAKCRAREEGIFDGNVDGTKELDKNIQNPVLTAVPPVDTTASSTTDSSGNFEGVGKSVHGIVASLIRAAEETRFQALDKPKSLNLNNKTLQQNQPSTAVLTATSTSRQQETGTQTSPYSLSRSSSFDWINESSAREQHNEELITSTESPETPEDPEYSSPNRVVESDTTDKEVEEMLRSTKMRDSLLEKRKIQSSKDIDDSIAMLLEYAEDLDVVSKRGLHYPVTSENLTGFASDIRNSGSVFSREIPTDISRNKILSRNRNELLRRFVSSAGTAGFVHGLAGPHSYVTKGSSQASMNSSIYDNVPCTIQQPTGLQGSSGTVAVSADVTPTSTKLNHEVVLSRGQEVVDNCGSPNGSTISQRDISISSGLADSESSPMTPGAPAMISLHRIGRCRKQQRNADKNGSQLAQIEIESSFEMGSNESEIRSPPPPSPRSNTEKRTVSMILASDLFAFSSGRVPERAESCEELDVDFSEQASDEVYTQKKQKAGECLLVFKFFPKICWSVAYF</sequence>
<protein>
    <submittedName>
        <fullName evidence="3">Uncharacterized protein</fullName>
    </submittedName>
</protein>
<feature type="compositionally biased region" description="Low complexity" evidence="1">
    <location>
        <begin position="60"/>
        <end position="70"/>
    </location>
</feature>
<feature type="compositionally biased region" description="Polar residues" evidence="1">
    <location>
        <begin position="117"/>
        <end position="154"/>
    </location>
</feature>
<feature type="compositionally biased region" description="Low complexity" evidence="1">
    <location>
        <begin position="107"/>
        <end position="116"/>
    </location>
</feature>
<name>A0A915PMY0_9BILA</name>
<feature type="region of interest" description="Disordered" evidence="1">
    <location>
        <begin position="1"/>
        <end position="28"/>
    </location>
</feature>
<organism evidence="2 3">
    <name type="scientific">Setaria digitata</name>
    <dbReference type="NCBI Taxonomy" id="48799"/>
    <lineage>
        <taxon>Eukaryota</taxon>
        <taxon>Metazoa</taxon>
        <taxon>Ecdysozoa</taxon>
        <taxon>Nematoda</taxon>
        <taxon>Chromadorea</taxon>
        <taxon>Rhabditida</taxon>
        <taxon>Spirurina</taxon>
        <taxon>Spiruromorpha</taxon>
        <taxon>Filarioidea</taxon>
        <taxon>Setariidae</taxon>
        <taxon>Setaria</taxon>
    </lineage>
</organism>
<evidence type="ECO:0000256" key="1">
    <source>
        <dbReference type="SAM" id="MobiDB-lite"/>
    </source>
</evidence>
<evidence type="ECO:0000313" key="2">
    <source>
        <dbReference type="Proteomes" id="UP000887581"/>
    </source>
</evidence>
<reference evidence="3" key="1">
    <citation type="submission" date="2022-11" db="UniProtKB">
        <authorList>
            <consortium name="WormBaseParasite"/>
        </authorList>
    </citation>
    <scope>IDENTIFICATION</scope>
</reference>